<dbReference type="PANTHER" id="PTHR11409:SF37">
    <property type="entry name" value="ADENOSINE DEAMINASE DOMAIN-CONTAINING PROTEIN"/>
    <property type="match status" value="1"/>
</dbReference>
<dbReference type="GO" id="GO:0046872">
    <property type="term" value="F:metal ion binding"/>
    <property type="evidence" value="ECO:0007669"/>
    <property type="project" value="UniProtKB-KW"/>
</dbReference>
<evidence type="ECO:0000256" key="4">
    <source>
        <dbReference type="ARBA" id="ARBA00012784"/>
    </source>
</evidence>
<evidence type="ECO:0000256" key="3">
    <source>
        <dbReference type="ARBA" id="ARBA00006083"/>
    </source>
</evidence>
<dbReference type="InterPro" id="IPR001365">
    <property type="entry name" value="A_deaminase_dom"/>
</dbReference>
<keyword evidence="12" id="KW-1185">Reference proteome</keyword>
<evidence type="ECO:0000256" key="7">
    <source>
        <dbReference type="ARBA" id="ARBA00022729"/>
    </source>
</evidence>
<comment type="caution">
    <text evidence="11">The sequence shown here is derived from an EMBL/GenBank/DDBJ whole genome shotgun (WGS) entry which is preliminary data.</text>
</comment>
<name>A0AAD4IBC4_9PLEO</name>
<dbReference type="PANTHER" id="PTHR11409">
    <property type="entry name" value="ADENOSINE DEAMINASE"/>
    <property type="match status" value="1"/>
</dbReference>
<evidence type="ECO:0000256" key="1">
    <source>
        <dbReference type="ARBA" id="ARBA00001947"/>
    </source>
</evidence>
<evidence type="ECO:0000256" key="8">
    <source>
        <dbReference type="ARBA" id="ARBA00022801"/>
    </source>
</evidence>
<evidence type="ECO:0000313" key="11">
    <source>
        <dbReference type="EMBL" id="KAG9191576.1"/>
    </source>
</evidence>
<dbReference type="Pfam" id="PF00962">
    <property type="entry name" value="A_deaminase"/>
    <property type="match status" value="1"/>
</dbReference>
<dbReference type="InterPro" id="IPR032466">
    <property type="entry name" value="Metal_Hydrolase"/>
</dbReference>
<evidence type="ECO:0000256" key="6">
    <source>
        <dbReference type="ARBA" id="ARBA00022723"/>
    </source>
</evidence>
<proteinExistence type="inferred from homology"/>
<reference evidence="11" key="1">
    <citation type="submission" date="2021-07" db="EMBL/GenBank/DDBJ databases">
        <title>Genome Resource of American Ginseng Black Spot Pathogen Alternaria panax.</title>
        <authorList>
            <person name="Qiu C."/>
            <person name="Wang W."/>
            <person name="Liu Z."/>
        </authorList>
    </citation>
    <scope>NUCLEOTIDE SEQUENCE</scope>
    <source>
        <strain evidence="11">BNCC115425</strain>
    </source>
</reference>
<dbReference type="Gene3D" id="3.20.20.140">
    <property type="entry name" value="Metal-dependent hydrolases"/>
    <property type="match status" value="1"/>
</dbReference>
<dbReference type="GO" id="GO:0005576">
    <property type="term" value="C:extracellular region"/>
    <property type="evidence" value="ECO:0007669"/>
    <property type="project" value="UniProtKB-SubCell"/>
</dbReference>
<dbReference type="FunFam" id="3.20.20.140:FF:000017">
    <property type="entry name" value="Adenosine deaminase 2"/>
    <property type="match status" value="1"/>
</dbReference>
<dbReference type="GO" id="GO:0006154">
    <property type="term" value="P:adenosine catabolic process"/>
    <property type="evidence" value="ECO:0007669"/>
    <property type="project" value="TreeGrafter"/>
</dbReference>
<evidence type="ECO:0000313" key="12">
    <source>
        <dbReference type="Proteomes" id="UP001199106"/>
    </source>
</evidence>
<evidence type="ECO:0000256" key="2">
    <source>
        <dbReference type="ARBA" id="ARBA00004613"/>
    </source>
</evidence>
<organism evidence="11 12">
    <name type="scientific">Alternaria panax</name>
    <dbReference type="NCBI Taxonomy" id="48097"/>
    <lineage>
        <taxon>Eukaryota</taxon>
        <taxon>Fungi</taxon>
        <taxon>Dikarya</taxon>
        <taxon>Ascomycota</taxon>
        <taxon>Pezizomycotina</taxon>
        <taxon>Dothideomycetes</taxon>
        <taxon>Pleosporomycetidae</taxon>
        <taxon>Pleosporales</taxon>
        <taxon>Pleosporineae</taxon>
        <taxon>Pleosporaceae</taxon>
        <taxon>Alternaria</taxon>
        <taxon>Alternaria sect. Panax</taxon>
    </lineage>
</organism>
<evidence type="ECO:0000259" key="10">
    <source>
        <dbReference type="Pfam" id="PF00962"/>
    </source>
</evidence>
<dbReference type="GO" id="GO:0046103">
    <property type="term" value="P:inosine biosynthetic process"/>
    <property type="evidence" value="ECO:0007669"/>
    <property type="project" value="TreeGrafter"/>
</dbReference>
<comment type="similarity">
    <text evidence="3">Belongs to the metallo-dependent hydrolases superfamily. Adenosine and AMP deaminases family. ADGF subfamily.</text>
</comment>
<keyword evidence="5" id="KW-0964">Secreted</keyword>
<comment type="catalytic activity">
    <reaction evidence="9">
        <text>adenosine + H2O + H(+) = inosine + NH4(+)</text>
        <dbReference type="Rhea" id="RHEA:24408"/>
        <dbReference type="ChEBI" id="CHEBI:15377"/>
        <dbReference type="ChEBI" id="CHEBI:15378"/>
        <dbReference type="ChEBI" id="CHEBI:16335"/>
        <dbReference type="ChEBI" id="CHEBI:17596"/>
        <dbReference type="ChEBI" id="CHEBI:28938"/>
        <dbReference type="EC" id="3.5.4.4"/>
    </reaction>
</comment>
<dbReference type="InterPro" id="IPR006330">
    <property type="entry name" value="Ado/ade_deaminase"/>
</dbReference>
<dbReference type="SUPFAM" id="SSF51556">
    <property type="entry name" value="Metallo-dependent hydrolases"/>
    <property type="match status" value="1"/>
</dbReference>
<evidence type="ECO:0000256" key="9">
    <source>
        <dbReference type="ARBA" id="ARBA00047764"/>
    </source>
</evidence>
<dbReference type="GO" id="GO:0004000">
    <property type="term" value="F:adenosine deaminase activity"/>
    <property type="evidence" value="ECO:0007669"/>
    <property type="project" value="TreeGrafter"/>
</dbReference>
<keyword evidence="6" id="KW-0479">Metal-binding</keyword>
<sequence>MTMLPTPNVPSTYPNESAYWSAREALQADEKSLAFTAGLRFTPTESRASTIVSALRAQEKETLYGRIDDAGSFIEHAHQYMPAKHIIDTTKLLSIAKRAPKGALLHCHLDAMLPPLDSLIKSARGRKGLCISLDMKSNCLDWMKKALPVFQMLPADDAEKAAEISFFDPIYIPGVHGKGIAYQPGTWTTWSRFCEEFPGGQSAAENFVAKRILLNREDVYHTSQTVDGIWHQFNRAFATMRGLLLYQSAFTEHFRLVLRDLVADNISYAEIRVAFHRYNDVWTDDGTHTIPRPELLKLMNDIIKSEVATAAAAGKTFYGVKIIFSALRSGKMEDMEYVMDECIALKQEYPELICGFDMCGQEDAGYPLTHWVPSLLQMRSKCDELGVDLPFVLHAGETLSHGTETDGNLFDALLLNSKRIGHGFSIAQHPLLMEMCKTRGVAIEVCPISNEVLGLCPGVRSHPMTPLLAFGVPCTINSDDPGVFSSSLSHDFYQTMIGSESMDLAGWRKLIEWSFEYSCMSSEEKTTRLAVFKTEWEAFCEGIVDEYSEALNLEAP</sequence>
<dbReference type="EMBL" id="JAANER010000003">
    <property type="protein sequence ID" value="KAG9191576.1"/>
    <property type="molecule type" value="Genomic_DNA"/>
</dbReference>
<dbReference type="Proteomes" id="UP001199106">
    <property type="component" value="Unassembled WGS sequence"/>
</dbReference>
<feature type="domain" description="Adenosine deaminase" evidence="10">
    <location>
        <begin position="226"/>
        <end position="526"/>
    </location>
</feature>
<comment type="subcellular location">
    <subcellularLocation>
        <location evidence="2">Secreted</location>
    </subcellularLocation>
</comment>
<evidence type="ECO:0000256" key="5">
    <source>
        <dbReference type="ARBA" id="ARBA00022525"/>
    </source>
</evidence>
<accession>A0AAD4IBC4</accession>
<dbReference type="EC" id="3.5.4.4" evidence="4"/>
<keyword evidence="7" id="KW-0732">Signal</keyword>
<comment type="cofactor">
    <cofactor evidence="1">
        <name>Zn(2+)</name>
        <dbReference type="ChEBI" id="CHEBI:29105"/>
    </cofactor>
</comment>
<dbReference type="AlphaFoldDB" id="A0AAD4IBC4"/>
<gene>
    <name evidence="11" type="ORF">G6011_10310</name>
</gene>
<protein>
    <recommendedName>
        <fullName evidence="4">adenosine deaminase</fullName>
        <ecNumber evidence="4">3.5.4.4</ecNumber>
    </recommendedName>
</protein>
<keyword evidence="8 11" id="KW-0378">Hydrolase</keyword>